<dbReference type="Proteomes" id="UP000002033">
    <property type="component" value="Chromosome"/>
</dbReference>
<dbReference type="AlphaFoldDB" id="D8JYW1"/>
<reference evidence="3" key="1">
    <citation type="journal article" date="2011" name="J. Bacteriol.">
        <title>Genome sequences of eight morphologically diverse alphaproteobacteria.</title>
        <authorList>
            <consortium name="US DOE Joint Genome Institute"/>
            <person name="Brown P.J."/>
            <person name="Kysela D.T."/>
            <person name="Buechlein A."/>
            <person name="Hemmerich C."/>
            <person name="Brun Y.V."/>
        </authorList>
    </citation>
    <scope>NUCLEOTIDE SEQUENCE [LARGE SCALE GENOMIC DNA]</scope>
    <source>
        <strain evidence="3">ATCC 51888 / DSM 1869 / NCIB 11706 / TK 0415</strain>
    </source>
</reference>
<dbReference type="HOGENOM" id="CLU_2935280_0_0_5"/>
<dbReference type="KEGG" id="hdn:Hden_1760"/>
<proteinExistence type="predicted"/>
<dbReference type="RefSeq" id="WP_013215722.1">
    <property type="nucleotide sequence ID" value="NC_014313.1"/>
</dbReference>
<feature type="compositionally biased region" description="Basic and acidic residues" evidence="1">
    <location>
        <begin position="24"/>
        <end position="44"/>
    </location>
</feature>
<name>D8JYW1_HYPDA</name>
<accession>D8JYW1</accession>
<evidence type="ECO:0000313" key="2">
    <source>
        <dbReference type="EMBL" id="ADJ23563.1"/>
    </source>
</evidence>
<sequence>MKDKAPKAKPDEDSSQQPRQQHTPSDKEQSIIETEDRIKERENLSDTSDDNSRAGKPPKS</sequence>
<feature type="region of interest" description="Disordered" evidence="1">
    <location>
        <begin position="1"/>
        <end position="60"/>
    </location>
</feature>
<evidence type="ECO:0000313" key="3">
    <source>
        <dbReference type="Proteomes" id="UP000002033"/>
    </source>
</evidence>
<protein>
    <submittedName>
        <fullName evidence="2">Uncharacterized protein</fullName>
    </submittedName>
</protein>
<organism evidence="2 3">
    <name type="scientific">Hyphomicrobium denitrificans (strain ATCC 51888 / DSM 1869 / NCIMB 11706 / TK 0415)</name>
    <dbReference type="NCBI Taxonomy" id="582899"/>
    <lineage>
        <taxon>Bacteria</taxon>
        <taxon>Pseudomonadati</taxon>
        <taxon>Pseudomonadota</taxon>
        <taxon>Alphaproteobacteria</taxon>
        <taxon>Hyphomicrobiales</taxon>
        <taxon>Hyphomicrobiaceae</taxon>
        <taxon>Hyphomicrobium</taxon>
    </lineage>
</organism>
<gene>
    <name evidence="2" type="ordered locus">Hden_1760</name>
</gene>
<dbReference type="EMBL" id="CP002083">
    <property type="protein sequence ID" value="ADJ23563.1"/>
    <property type="molecule type" value="Genomic_DNA"/>
</dbReference>
<dbReference type="OrthoDB" id="9935126at2"/>
<keyword evidence="3" id="KW-1185">Reference proteome</keyword>
<feature type="compositionally biased region" description="Basic and acidic residues" evidence="1">
    <location>
        <begin position="1"/>
        <end position="12"/>
    </location>
</feature>
<evidence type="ECO:0000256" key="1">
    <source>
        <dbReference type="SAM" id="MobiDB-lite"/>
    </source>
</evidence>